<keyword evidence="5" id="KW-0547">Nucleotide-binding</keyword>
<evidence type="ECO:0000259" key="11">
    <source>
        <dbReference type="PROSITE" id="PS50006"/>
    </source>
</evidence>
<evidence type="ECO:0000256" key="8">
    <source>
        <dbReference type="ARBA" id="ARBA00023136"/>
    </source>
</evidence>
<accession>A0ABW8BAB2</accession>
<dbReference type="InterPro" id="IPR003593">
    <property type="entry name" value="AAA+_ATPase"/>
</dbReference>
<dbReference type="InterPro" id="IPR003439">
    <property type="entry name" value="ABC_transporter-like_ATP-bd"/>
</dbReference>
<feature type="region of interest" description="Disordered" evidence="9">
    <location>
        <begin position="82"/>
        <end position="195"/>
    </location>
</feature>
<keyword evidence="4 10" id="KW-0812">Transmembrane</keyword>
<keyword evidence="7 10" id="KW-1133">Transmembrane helix</keyword>
<proteinExistence type="predicted"/>
<evidence type="ECO:0000256" key="5">
    <source>
        <dbReference type="ARBA" id="ARBA00022741"/>
    </source>
</evidence>
<feature type="transmembrane region" description="Helical" evidence="10">
    <location>
        <begin position="831"/>
        <end position="853"/>
    </location>
</feature>
<protein>
    <submittedName>
        <fullName evidence="13">FHA domain-containing protein</fullName>
    </submittedName>
</protein>
<dbReference type="SMART" id="SM00382">
    <property type="entry name" value="AAA"/>
    <property type="match status" value="1"/>
</dbReference>
<evidence type="ECO:0000256" key="4">
    <source>
        <dbReference type="ARBA" id="ARBA00022692"/>
    </source>
</evidence>
<dbReference type="Pfam" id="PF00005">
    <property type="entry name" value="ABC_tran"/>
    <property type="match status" value="1"/>
</dbReference>
<dbReference type="Gene3D" id="2.60.200.20">
    <property type="match status" value="2"/>
</dbReference>
<comment type="caution">
    <text evidence="13">The sequence shown here is derived from an EMBL/GenBank/DDBJ whole genome shotgun (WGS) entry which is preliminary data.</text>
</comment>
<dbReference type="CDD" id="cd03213">
    <property type="entry name" value="ABCG_EPDR"/>
    <property type="match status" value="1"/>
</dbReference>
<feature type="domain" description="FHA" evidence="11">
    <location>
        <begin position="206"/>
        <end position="256"/>
    </location>
</feature>
<feature type="transmembrane region" description="Helical" evidence="10">
    <location>
        <begin position="762"/>
        <end position="784"/>
    </location>
</feature>
<dbReference type="EMBL" id="JBITPR010000032">
    <property type="protein sequence ID" value="MFI7871056.1"/>
    <property type="molecule type" value="Genomic_DNA"/>
</dbReference>
<dbReference type="SMART" id="SM00240">
    <property type="entry name" value="FHA"/>
    <property type="match status" value="2"/>
</dbReference>
<evidence type="ECO:0000256" key="1">
    <source>
        <dbReference type="ARBA" id="ARBA00004141"/>
    </source>
</evidence>
<evidence type="ECO:0000256" key="7">
    <source>
        <dbReference type="ARBA" id="ARBA00022989"/>
    </source>
</evidence>
<dbReference type="Pfam" id="PF01061">
    <property type="entry name" value="ABC2_membrane"/>
    <property type="match status" value="1"/>
</dbReference>
<evidence type="ECO:0000313" key="13">
    <source>
        <dbReference type="EMBL" id="MFI7871056.1"/>
    </source>
</evidence>
<dbReference type="RefSeq" id="WP_362352279.1">
    <property type="nucleotide sequence ID" value="NZ_JBITPR010000032.1"/>
</dbReference>
<feature type="transmembrane region" description="Helical" evidence="10">
    <location>
        <begin position="642"/>
        <end position="664"/>
    </location>
</feature>
<dbReference type="SUPFAM" id="SSF52540">
    <property type="entry name" value="P-loop containing nucleoside triphosphate hydrolases"/>
    <property type="match status" value="1"/>
</dbReference>
<sequence>MPELVLESNGRTWTLDPSRSYALGRDPQGELVFDDARVSWRHATISFNGRSWVVEDHGSTNGTFVHGQRVQQMELGAGTVLNLGNATDGPRVSLTGAQAPAGAPQAQPQQQPYAAQGANAGWAQQAPPAQEPVAQQAPPQQAPQHGHPHQAQQAGWQQPQQQQQPPQQAAPHFPQQQGPGGAAGAPPVYGDRSPTTFHQFSLGRVMRIGRALENDLVVSDLQVSRNHAEFHSTPDGRMEIRDLGSHNGTYVNGQPIPKGGTQLLGPTDIVGVGHSTFQIVGDRLEEFVDTGEVSFSARHLTVTVDGGKQILKDVSFGVPEKSLIAVIGPSGSGKSTLLKALTGYRPADQGEVLYDNRNLYKQFAELRQRIGLVPQDDILHKELTVKKALKYAAKLRFPADTTAAERDARIDEVLRELKLDIHKDKKVTSLSGGQRKRVSVALELLTKPSLIFLDEPTSGLDPGMDRDVMQLLRGLADDGRTVLVVTHSVAELATCDKLLVMAPGGSVAYFGPPEEALNFFGYDTWADVFSAFENYRDYDWAGRWKGSQHYQMYAADLDAVAPQSVQVPPMQAMKPPKPQGWMSQFVTLVRRYVSVIASDKGFLALMVILPAVLGAVSLLIDADKGLLPNPANPQTGRIIPNGTATTVLLILAVGACFAGAANSVRELIKERVIYERERATGLSRSAYLMSKVFVLGLITVFQGLLVGVIGFASREIPEEGLVLGGMTLVELSLPIMALGFTSMMFGLVISSLVKTAEKTMPLLVMFAIIQVVFTGCLFALNGAVGVNQFSYLMPSRWAVAAAGATLDFNKISPPEKGAEADPLWEHTVGAWGLDMVALIVLGVICGFFVARFLRRHEPEVMRK</sequence>
<dbReference type="SUPFAM" id="SSF49879">
    <property type="entry name" value="SMAD/FHA domain"/>
    <property type="match status" value="2"/>
</dbReference>
<keyword evidence="6" id="KW-0067">ATP-binding</keyword>
<dbReference type="InterPro" id="IPR027417">
    <property type="entry name" value="P-loop_NTPase"/>
</dbReference>
<evidence type="ECO:0000256" key="6">
    <source>
        <dbReference type="ARBA" id="ARBA00022840"/>
    </source>
</evidence>
<dbReference type="InterPro" id="IPR008984">
    <property type="entry name" value="SMAD_FHA_dom_sf"/>
</dbReference>
<dbReference type="InterPro" id="IPR000253">
    <property type="entry name" value="FHA_dom"/>
</dbReference>
<keyword evidence="8 10" id="KW-0472">Membrane</keyword>
<feature type="transmembrane region" description="Helical" evidence="10">
    <location>
        <begin position="731"/>
        <end position="750"/>
    </location>
</feature>
<keyword evidence="14" id="KW-1185">Reference proteome</keyword>
<dbReference type="InterPro" id="IPR017871">
    <property type="entry name" value="ABC_transporter-like_CS"/>
</dbReference>
<dbReference type="Gene3D" id="3.40.50.300">
    <property type="entry name" value="P-loop containing nucleotide triphosphate hydrolases"/>
    <property type="match status" value="1"/>
</dbReference>
<dbReference type="InterPro" id="IPR013525">
    <property type="entry name" value="ABC2_TM"/>
</dbReference>
<reference evidence="13 14" key="1">
    <citation type="submission" date="2024-07" db="EMBL/GenBank/DDBJ databases">
        <title>Whole genome sequencing of Prodigiosin pigment-producing Streptomyces salinarius isolated from rhizosphere soil of Arachis hypogaea.</title>
        <authorList>
            <person name="Vidhya A."/>
            <person name="Ramya S."/>
        </authorList>
    </citation>
    <scope>NUCLEOTIDE SEQUENCE [LARGE SCALE GENOMIC DNA]</scope>
    <source>
        <strain evidence="13 14">VRMG2420</strain>
    </source>
</reference>
<evidence type="ECO:0000259" key="12">
    <source>
        <dbReference type="PROSITE" id="PS50893"/>
    </source>
</evidence>
<dbReference type="Proteomes" id="UP001614264">
    <property type="component" value="Unassembled WGS sequence"/>
</dbReference>
<evidence type="ECO:0000256" key="3">
    <source>
        <dbReference type="ARBA" id="ARBA00022553"/>
    </source>
</evidence>
<evidence type="ECO:0000256" key="10">
    <source>
        <dbReference type="SAM" id="Phobius"/>
    </source>
</evidence>
<dbReference type="PANTHER" id="PTHR48041:SF139">
    <property type="entry name" value="PROTEIN SCARLET"/>
    <property type="match status" value="1"/>
</dbReference>
<dbReference type="InterPro" id="IPR050352">
    <property type="entry name" value="ABCG_transporters"/>
</dbReference>
<evidence type="ECO:0000313" key="14">
    <source>
        <dbReference type="Proteomes" id="UP001614264"/>
    </source>
</evidence>
<evidence type="ECO:0000256" key="2">
    <source>
        <dbReference type="ARBA" id="ARBA00022448"/>
    </source>
</evidence>
<dbReference type="Pfam" id="PF00498">
    <property type="entry name" value="FHA"/>
    <property type="match status" value="2"/>
</dbReference>
<dbReference type="PANTHER" id="PTHR48041">
    <property type="entry name" value="ABC TRANSPORTER G FAMILY MEMBER 28"/>
    <property type="match status" value="1"/>
</dbReference>
<feature type="domain" description="ABC transporter" evidence="12">
    <location>
        <begin position="288"/>
        <end position="529"/>
    </location>
</feature>
<dbReference type="CDD" id="cd00060">
    <property type="entry name" value="FHA"/>
    <property type="match status" value="1"/>
</dbReference>
<dbReference type="PROSITE" id="PS00211">
    <property type="entry name" value="ABC_TRANSPORTER_1"/>
    <property type="match status" value="1"/>
</dbReference>
<feature type="transmembrane region" description="Helical" evidence="10">
    <location>
        <begin position="685"/>
        <end position="711"/>
    </location>
</feature>
<dbReference type="PROSITE" id="PS50006">
    <property type="entry name" value="FHA_DOMAIN"/>
    <property type="match status" value="2"/>
</dbReference>
<feature type="domain" description="FHA" evidence="11">
    <location>
        <begin position="21"/>
        <end position="70"/>
    </location>
</feature>
<keyword evidence="2" id="KW-0813">Transport</keyword>
<keyword evidence="3" id="KW-0597">Phosphoprotein</keyword>
<dbReference type="PROSITE" id="PS50893">
    <property type="entry name" value="ABC_TRANSPORTER_2"/>
    <property type="match status" value="1"/>
</dbReference>
<organism evidence="13 14">
    <name type="scientific">Streptomyces salinarius</name>
    <dbReference type="NCBI Taxonomy" id="2762598"/>
    <lineage>
        <taxon>Bacteria</taxon>
        <taxon>Bacillati</taxon>
        <taxon>Actinomycetota</taxon>
        <taxon>Actinomycetes</taxon>
        <taxon>Kitasatosporales</taxon>
        <taxon>Streptomycetaceae</taxon>
        <taxon>Streptomyces</taxon>
    </lineage>
</organism>
<gene>
    <name evidence="13" type="ORF">AB4829_10620</name>
</gene>
<evidence type="ECO:0000256" key="9">
    <source>
        <dbReference type="SAM" id="MobiDB-lite"/>
    </source>
</evidence>
<comment type="subcellular location">
    <subcellularLocation>
        <location evidence="1">Membrane</location>
        <topology evidence="1">Multi-pass membrane protein</topology>
    </subcellularLocation>
</comment>
<name>A0ABW8BAB2_9ACTN</name>
<feature type="compositionally biased region" description="Low complexity" evidence="9">
    <location>
        <begin position="96"/>
        <end position="177"/>
    </location>
</feature>